<feature type="domain" description="AMP-binding enzyme C-terminal" evidence="7">
    <location>
        <begin position="480"/>
        <end position="557"/>
    </location>
</feature>
<sequence length="568" mass="62063">MQARPTASSKETNVTPDIPPRPTITRAHYLHDGNGNQQERTPYAWHIPEFFNIAIAACDRWADGSGRTAILCEESDGSLTTWSFDQLKTLSDQFANALAEAGIGRGDRIGIYLSQRIETVITHLAAYKLGAVTVPLFYLFGPQAIAYRLDNSEAAALVTDASGMDKLHLAGELPALKVVFCVEPSDIVLPQTTDFWDRLHAASPVLEPVMTRSDDAAMIIYTSGTTGKAKGALHAHRVLLGHLPGVEVSHDSFPQPGDRFWTPADWAWIGGLLDVLLPALYHGVAVLARRLEKFDAEAVFGLLARHQIRNVFFPPTALKMLRGTPDPRSQWPFSLRSVASGGETLGDDLIAWGREALGVTINEFYGQTECNLVVSSSSQLYPSASGSMGRAVPGHEVQIVDEEGHLLPRGQVGHIAIRAPDPVMFLRYWRNEDATREKFAGDFLLTGDLGNMDEAGYIRYLGRNDDVITSAGYRIGPAPIEECLMRHPAVRIAAVVGVKDALRTEVVKAFVVLKEGHAPGAALVAELQQHVRAQLAAHEYPRMIAFVNALPTTATGKIMRKTLKEMEP</sequence>
<dbReference type="InterPro" id="IPR042099">
    <property type="entry name" value="ANL_N_sf"/>
</dbReference>
<dbReference type="AlphaFoldDB" id="A0A6M3ZJ21"/>
<feature type="compositionally biased region" description="Polar residues" evidence="5">
    <location>
        <begin position="1"/>
        <end position="14"/>
    </location>
</feature>
<evidence type="ECO:0000256" key="1">
    <source>
        <dbReference type="ARBA" id="ARBA00006432"/>
    </source>
</evidence>
<protein>
    <submittedName>
        <fullName evidence="8">AMP-dependent synthetase</fullName>
    </submittedName>
</protein>
<gene>
    <name evidence="8" type="ORF">C798_00215</name>
</gene>
<evidence type="ECO:0000259" key="6">
    <source>
        <dbReference type="Pfam" id="PF00501"/>
    </source>
</evidence>
<dbReference type="PANTHER" id="PTHR43605">
    <property type="entry name" value="ACYL-COENZYME A SYNTHETASE"/>
    <property type="match status" value="1"/>
</dbReference>
<dbReference type="GO" id="GO:0004321">
    <property type="term" value="F:fatty-acyl-CoA synthase activity"/>
    <property type="evidence" value="ECO:0007669"/>
    <property type="project" value="TreeGrafter"/>
</dbReference>
<reference evidence="8 9" key="1">
    <citation type="journal article" date="2012" name="J. Bacteriol.">
        <title>Genome sequence of the pathogenic Herbaspirillum seropedicae strain Os34, isolated from rice roots.</title>
        <authorList>
            <person name="Ye W."/>
            <person name="Ye S."/>
            <person name="Liu J."/>
            <person name="Chang S."/>
            <person name="Chen M."/>
            <person name="Zhu B."/>
            <person name="Guo L."/>
            <person name="An Q."/>
        </authorList>
    </citation>
    <scope>NUCLEOTIDE SEQUENCE [LARGE SCALE GENOMIC DNA]</scope>
    <source>
        <strain evidence="8 9">Os34</strain>
    </source>
</reference>
<dbReference type="InterPro" id="IPR020845">
    <property type="entry name" value="AMP-binding_CS"/>
</dbReference>
<dbReference type="GO" id="GO:0006637">
    <property type="term" value="P:acyl-CoA metabolic process"/>
    <property type="evidence" value="ECO:0007669"/>
    <property type="project" value="TreeGrafter"/>
</dbReference>
<name>A0A6M3ZJ21_9BURK</name>
<feature type="region of interest" description="Disordered" evidence="5">
    <location>
        <begin position="1"/>
        <end position="35"/>
    </location>
</feature>
<evidence type="ECO:0000256" key="4">
    <source>
        <dbReference type="ARBA" id="ARBA00022840"/>
    </source>
</evidence>
<organism evidence="8 9">
    <name type="scientific">Herbaspirillum rubrisubalbicans Os34</name>
    <dbReference type="NCBI Taxonomy" id="1235827"/>
    <lineage>
        <taxon>Bacteria</taxon>
        <taxon>Pseudomonadati</taxon>
        <taxon>Pseudomonadota</taxon>
        <taxon>Betaproteobacteria</taxon>
        <taxon>Burkholderiales</taxon>
        <taxon>Oxalobacteraceae</taxon>
        <taxon>Herbaspirillum</taxon>
    </lineage>
</organism>
<accession>A0A6M3ZJ21</accession>
<dbReference type="GO" id="GO:0005524">
    <property type="term" value="F:ATP binding"/>
    <property type="evidence" value="ECO:0007669"/>
    <property type="project" value="UniProtKB-KW"/>
</dbReference>
<dbReference type="Proteomes" id="UP000501648">
    <property type="component" value="Chromosome"/>
</dbReference>
<dbReference type="GO" id="GO:0015645">
    <property type="term" value="F:fatty acid ligase activity"/>
    <property type="evidence" value="ECO:0007669"/>
    <property type="project" value="TreeGrafter"/>
</dbReference>
<evidence type="ECO:0000256" key="5">
    <source>
        <dbReference type="SAM" id="MobiDB-lite"/>
    </source>
</evidence>
<dbReference type="InterPro" id="IPR000873">
    <property type="entry name" value="AMP-dep_synth/lig_dom"/>
</dbReference>
<evidence type="ECO:0000256" key="3">
    <source>
        <dbReference type="ARBA" id="ARBA00022741"/>
    </source>
</evidence>
<dbReference type="GO" id="GO:0006633">
    <property type="term" value="P:fatty acid biosynthetic process"/>
    <property type="evidence" value="ECO:0007669"/>
    <property type="project" value="TreeGrafter"/>
</dbReference>
<dbReference type="PANTHER" id="PTHR43605:SF10">
    <property type="entry name" value="ACYL-COA SYNTHETASE MEDIUM CHAIN FAMILY MEMBER 3"/>
    <property type="match status" value="1"/>
</dbReference>
<dbReference type="InterPro" id="IPR025110">
    <property type="entry name" value="AMP-bd_C"/>
</dbReference>
<dbReference type="InterPro" id="IPR051087">
    <property type="entry name" value="Mitochondrial_ACSM"/>
</dbReference>
<evidence type="ECO:0000256" key="2">
    <source>
        <dbReference type="ARBA" id="ARBA00022598"/>
    </source>
</evidence>
<dbReference type="InterPro" id="IPR049515">
    <property type="entry name" value="MACS_put"/>
</dbReference>
<comment type="similarity">
    <text evidence="1">Belongs to the ATP-dependent AMP-binding enzyme family.</text>
</comment>
<dbReference type="Gene3D" id="3.40.50.12780">
    <property type="entry name" value="N-terminal domain of ligase-like"/>
    <property type="match status" value="1"/>
</dbReference>
<dbReference type="Gene3D" id="3.30.300.30">
    <property type="match status" value="1"/>
</dbReference>
<dbReference type="PROSITE" id="PS00455">
    <property type="entry name" value="AMP_BINDING"/>
    <property type="match status" value="1"/>
</dbReference>
<evidence type="ECO:0000259" key="7">
    <source>
        <dbReference type="Pfam" id="PF13193"/>
    </source>
</evidence>
<keyword evidence="3" id="KW-0547">Nucleotide-binding</keyword>
<dbReference type="SUPFAM" id="SSF56801">
    <property type="entry name" value="Acetyl-CoA synthetase-like"/>
    <property type="match status" value="1"/>
</dbReference>
<dbReference type="Pfam" id="PF00501">
    <property type="entry name" value="AMP-binding"/>
    <property type="match status" value="1"/>
</dbReference>
<feature type="domain" description="AMP-dependent synthetase/ligase" evidence="6">
    <location>
        <begin position="65"/>
        <end position="429"/>
    </location>
</feature>
<proteinExistence type="inferred from homology"/>
<dbReference type="GO" id="GO:0016405">
    <property type="term" value="F:CoA-ligase activity"/>
    <property type="evidence" value="ECO:0007669"/>
    <property type="project" value="UniProtKB-ARBA"/>
</dbReference>
<dbReference type="Pfam" id="PF13193">
    <property type="entry name" value="AMP-binding_C"/>
    <property type="match status" value="1"/>
</dbReference>
<dbReference type="EMBL" id="CP008956">
    <property type="protein sequence ID" value="QJP98707.1"/>
    <property type="molecule type" value="Genomic_DNA"/>
</dbReference>
<keyword evidence="4" id="KW-0067">ATP-binding</keyword>
<dbReference type="CDD" id="cd05971">
    <property type="entry name" value="MACS_like_3"/>
    <property type="match status" value="1"/>
</dbReference>
<evidence type="ECO:0000313" key="8">
    <source>
        <dbReference type="EMBL" id="QJP98707.1"/>
    </source>
</evidence>
<dbReference type="InterPro" id="IPR045851">
    <property type="entry name" value="AMP-bd_C_sf"/>
</dbReference>
<keyword evidence="2" id="KW-0436">Ligase</keyword>
<evidence type="ECO:0000313" key="9">
    <source>
        <dbReference type="Proteomes" id="UP000501648"/>
    </source>
</evidence>